<keyword evidence="1" id="KW-0597">Phosphoprotein</keyword>
<dbReference type="InterPro" id="IPR026870">
    <property type="entry name" value="Zinc_ribbon_dom"/>
</dbReference>
<dbReference type="SUPFAM" id="SSF55073">
    <property type="entry name" value="Nucleotide cyclase"/>
    <property type="match status" value="1"/>
</dbReference>
<feature type="domain" description="Guanylate cyclase" evidence="5">
    <location>
        <begin position="41"/>
        <end position="170"/>
    </location>
</feature>
<dbReference type="InterPro" id="IPR008984">
    <property type="entry name" value="SMAD_FHA_dom_sf"/>
</dbReference>
<dbReference type="InterPro" id="IPR029787">
    <property type="entry name" value="Nucleotide_cyclase"/>
</dbReference>
<dbReference type="Gene3D" id="2.60.200.20">
    <property type="match status" value="1"/>
</dbReference>
<dbReference type="GO" id="GO:0005737">
    <property type="term" value="C:cytoplasm"/>
    <property type="evidence" value="ECO:0007669"/>
    <property type="project" value="TreeGrafter"/>
</dbReference>
<dbReference type="GO" id="GO:0035556">
    <property type="term" value="P:intracellular signal transduction"/>
    <property type="evidence" value="ECO:0007669"/>
    <property type="project" value="InterPro"/>
</dbReference>
<dbReference type="PROSITE" id="PS50125">
    <property type="entry name" value="GUANYLATE_CYCLASE_2"/>
    <property type="match status" value="1"/>
</dbReference>
<dbReference type="Pfam" id="PF00211">
    <property type="entry name" value="Guanylate_cyc"/>
    <property type="match status" value="1"/>
</dbReference>
<dbReference type="InterPro" id="IPR000253">
    <property type="entry name" value="FHA_dom"/>
</dbReference>
<dbReference type="GO" id="GO:0004016">
    <property type="term" value="F:adenylate cyclase activity"/>
    <property type="evidence" value="ECO:0007669"/>
    <property type="project" value="UniProtKB-EC"/>
</dbReference>
<reference evidence="6" key="1">
    <citation type="submission" date="2020-02" db="EMBL/GenBank/DDBJ databases">
        <authorList>
            <person name="Meier V. D."/>
        </authorList>
    </citation>
    <scope>NUCLEOTIDE SEQUENCE</scope>
    <source>
        <strain evidence="6">AVDCRST_MAG65</strain>
    </source>
</reference>
<dbReference type="Pfam" id="PF13240">
    <property type="entry name" value="Zn_Ribbon_1"/>
    <property type="match status" value="1"/>
</dbReference>
<dbReference type="InterPro" id="IPR027417">
    <property type="entry name" value="P-loop_NTPase"/>
</dbReference>
<dbReference type="Pfam" id="PF13191">
    <property type="entry name" value="AAA_16"/>
    <property type="match status" value="1"/>
</dbReference>
<dbReference type="SMART" id="SM00240">
    <property type="entry name" value="FHA"/>
    <property type="match status" value="1"/>
</dbReference>
<dbReference type="SMART" id="SM00044">
    <property type="entry name" value="CYCc"/>
    <property type="match status" value="1"/>
</dbReference>
<evidence type="ECO:0000259" key="4">
    <source>
        <dbReference type="PROSITE" id="PS50006"/>
    </source>
</evidence>
<proteinExistence type="predicted"/>
<dbReference type="Gene3D" id="3.40.50.300">
    <property type="entry name" value="P-loop containing nucleotide triphosphate hydrolases"/>
    <property type="match status" value="1"/>
</dbReference>
<gene>
    <name evidence="6" type="ORF">AVDCRST_MAG65-488</name>
</gene>
<sequence>MFACRNCGQPAPEGARFCPSCGAPLLDDPAESLGELRKVVTVLFCDLKGSTNVGERLDSESLRRLMGSYFASMAAVLRRHGGTVEKFIGDAIMAVFGIPELREDDALRAVRAAVEMRSALSELNDGLEARWGVRLQVRTGINTGEVIAGDPSAGHGFVTGDAVNVAARLEQAASPDEILIGARTHQLVRDAVEVVPVDPLELKGKSQPVPAYRLIEVRADTPGTVRRLDSPLVGRDDELSRLRGAHDTAMTERRCALVAVVGEAGVGKSRLLAEFATSTADDVLVVMGRCLPYGEAITFWPIVEVVRGASGITADDSVQVARAKLAAVVAETEEPDAVVQRVGGVLGLEDAASSPAETSWALRSFFEAAAARRPLVLVFDDAHWGEEPFLDFLQYMAASSRSVPISMVVLARTELLESRPAFAQVGDLLALAPLEPAQTRSLVSNLLGGGDVAPEVSEQVAGIANGNALFVEELLRMLVEEGHLSYREGRWSPVSELPFTSTPPAIQSLIAARLDRLPRAEREVLERASVIGREFWPGAVRRLSPEPARAALDERLAALVDKQLLIAAGPRFGGEDPFAFTHSLVRDVAYQEMLKATRADLHERFAAWLEETAGERAVEYQEILGHHLEQAYRYLVELQSADRHSQDIAGRAATHLSSAGGRALARGDMAAAVNLLERASSLLGEEDPSRRDVALKLGIALAGTGQLSRVTNLLAERMEVEQRGRAFLLYQDPAGRQRTLYLDEDRPSLAVGRRPDADVSLFWDTQVSRRHSELRRRGDDWYLDDQGSRNGSFLNGERIAGARILTDGDVLRFGDTVMLFRRPVFSQAPAGAPARADGETTFGNSPLAAIELSEFEQRVLAELRARADQPMASGTRSEAEIAERLSVGEDEVSAAVSALELKFGIEGPSEERRRERLLVRAVSGGLVA</sequence>
<dbReference type="PANTHER" id="PTHR16305">
    <property type="entry name" value="TESTICULAR SOLUBLE ADENYLYL CYCLASE"/>
    <property type="match status" value="1"/>
</dbReference>
<dbReference type="SUPFAM" id="SSF49879">
    <property type="entry name" value="SMAD/FHA domain"/>
    <property type="match status" value="1"/>
</dbReference>
<dbReference type="InterPro" id="IPR001054">
    <property type="entry name" value="A/G_cyclase"/>
</dbReference>
<keyword evidence="3" id="KW-0067">ATP-binding</keyword>
<evidence type="ECO:0000256" key="1">
    <source>
        <dbReference type="ARBA" id="ARBA00022553"/>
    </source>
</evidence>
<evidence type="ECO:0000256" key="2">
    <source>
        <dbReference type="ARBA" id="ARBA00022741"/>
    </source>
</evidence>
<dbReference type="GO" id="GO:0005524">
    <property type="term" value="F:ATP binding"/>
    <property type="evidence" value="ECO:0007669"/>
    <property type="project" value="UniProtKB-KW"/>
</dbReference>
<dbReference type="PANTHER" id="PTHR16305:SF28">
    <property type="entry name" value="GUANYLATE CYCLASE DOMAIN-CONTAINING PROTEIN"/>
    <property type="match status" value="1"/>
</dbReference>
<dbReference type="EC" id="4.6.1.1" evidence="6"/>
<dbReference type="EMBL" id="CADCVL010000080">
    <property type="protein sequence ID" value="CAA9468006.1"/>
    <property type="molecule type" value="Genomic_DNA"/>
</dbReference>
<evidence type="ECO:0000313" key="6">
    <source>
        <dbReference type="EMBL" id="CAA9468006.1"/>
    </source>
</evidence>
<dbReference type="Gene3D" id="3.30.70.1230">
    <property type="entry name" value="Nucleotide cyclase"/>
    <property type="match status" value="1"/>
</dbReference>
<organism evidence="6">
    <name type="scientific">uncultured Solirubrobacteraceae bacterium</name>
    <dbReference type="NCBI Taxonomy" id="1162706"/>
    <lineage>
        <taxon>Bacteria</taxon>
        <taxon>Bacillati</taxon>
        <taxon>Actinomycetota</taxon>
        <taxon>Thermoleophilia</taxon>
        <taxon>Solirubrobacterales</taxon>
        <taxon>Solirubrobacteraceae</taxon>
        <taxon>environmental samples</taxon>
    </lineage>
</organism>
<dbReference type="InterPro" id="IPR041664">
    <property type="entry name" value="AAA_16"/>
</dbReference>
<keyword evidence="6" id="KW-0456">Lyase</keyword>
<dbReference type="Pfam" id="PF00498">
    <property type="entry name" value="FHA"/>
    <property type="match status" value="1"/>
</dbReference>
<dbReference type="CDD" id="cd07302">
    <property type="entry name" value="CHD"/>
    <property type="match status" value="1"/>
</dbReference>
<evidence type="ECO:0000259" key="5">
    <source>
        <dbReference type="PROSITE" id="PS50125"/>
    </source>
</evidence>
<accession>A0A6J4R9F8</accession>
<protein>
    <submittedName>
        <fullName evidence="6">Adenylate cyclase / Guanylate cyclase</fullName>
        <ecNumber evidence="6">4.6.1.1</ecNumber>
        <ecNumber evidence="6">4.6.1.2</ecNumber>
    </submittedName>
</protein>
<dbReference type="PROSITE" id="PS50006">
    <property type="entry name" value="FHA_DOMAIN"/>
    <property type="match status" value="1"/>
</dbReference>
<name>A0A6J4R9F8_9ACTN</name>
<dbReference type="AlphaFoldDB" id="A0A6J4R9F8"/>
<dbReference type="SUPFAM" id="SSF52540">
    <property type="entry name" value="P-loop containing nucleoside triphosphate hydrolases"/>
    <property type="match status" value="1"/>
</dbReference>
<dbReference type="CDD" id="cd00060">
    <property type="entry name" value="FHA"/>
    <property type="match status" value="1"/>
</dbReference>
<dbReference type="GO" id="GO:0004383">
    <property type="term" value="F:guanylate cyclase activity"/>
    <property type="evidence" value="ECO:0007669"/>
    <property type="project" value="UniProtKB-EC"/>
</dbReference>
<feature type="domain" description="FHA" evidence="4">
    <location>
        <begin position="749"/>
        <end position="799"/>
    </location>
</feature>
<evidence type="ECO:0000256" key="3">
    <source>
        <dbReference type="ARBA" id="ARBA00022840"/>
    </source>
</evidence>
<keyword evidence="2" id="KW-0547">Nucleotide-binding</keyword>
<dbReference type="EC" id="4.6.1.2" evidence="6"/>